<organism evidence="1 2">
    <name type="scientific">Flagellimonas zhangzhouensis</name>
    <dbReference type="NCBI Taxonomy" id="1073328"/>
    <lineage>
        <taxon>Bacteria</taxon>
        <taxon>Pseudomonadati</taxon>
        <taxon>Bacteroidota</taxon>
        <taxon>Flavobacteriia</taxon>
        <taxon>Flavobacteriales</taxon>
        <taxon>Flavobacteriaceae</taxon>
        <taxon>Flagellimonas</taxon>
    </lineage>
</organism>
<evidence type="ECO:0008006" key="3">
    <source>
        <dbReference type="Google" id="ProtNLM"/>
    </source>
</evidence>
<dbReference type="Pfam" id="PF18976">
    <property type="entry name" value="DUF5712"/>
    <property type="match status" value="1"/>
</dbReference>
<protein>
    <recommendedName>
        <fullName evidence="3">Mobilization protein</fullName>
    </recommendedName>
</protein>
<evidence type="ECO:0000313" key="2">
    <source>
        <dbReference type="Proteomes" id="UP000199592"/>
    </source>
</evidence>
<gene>
    <name evidence="1" type="ORF">SAMN04487892_2768</name>
</gene>
<dbReference type="Proteomes" id="UP000199592">
    <property type="component" value="Unassembled WGS sequence"/>
</dbReference>
<dbReference type="InterPro" id="IPR048098">
    <property type="entry name" value="MobB"/>
</dbReference>
<proteinExistence type="predicted"/>
<dbReference type="AlphaFoldDB" id="A0A1H2XQ00"/>
<accession>A0A1H2XQ00</accession>
<dbReference type="OrthoDB" id="1404627at2"/>
<name>A0A1H2XQ00_9FLAO</name>
<dbReference type="STRING" id="1073328.SAMN05216294_2774"/>
<dbReference type="EMBL" id="FNMY01000004">
    <property type="protein sequence ID" value="SDW94992.1"/>
    <property type="molecule type" value="Genomic_DNA"/>
</dbReference>
<keyword evidence="2" id="KW-1185">Reference proteome</keyword>
<sequence>MYIAITRQHLGDNYNGSASDFVKYLEKENEGKAPEDRELFFNQTENDIDAQRVIAEIDANTAKLSKRDPKFYSIMVSPSQAELKHIGNEPEKLKQYTRELMKTYAASFYRDKEVSVKDVLYFAKLERERTYSEKDKKVKENQAYASKILELQHQVRAIKEGREQGDVPKIQEKIQALEREAPHKQNGKRIVTGMVKEGHQSHIHIIVSRKDITNSHSLSPGSKFRTSETILNGEKVKQGFDRDRFYRAAEKSFDKQFSYRRNFVETYHARNLLDKDPKQFFAALLGLPTNEKQAARQLLFKAGIKVPSIPTNKAQLAYKAMMQLKKGIGKAIESGSIGI</sequence>
<dbReference type="RefSeq" id="WP_090297755.1">
    <property type="nucleotide sequence ID" value="NZ_FNKI01000003.1"/>
</dbReference>
<dbReference type="NCBIfam" id="NF041495">
    <property type="entry name" value="MobB_relaxase"/>
    <property type="match status" value="1"/>
</dbReference>
<dbReference type="InterPro" id="IPR043766">
    <property type="entry name" value="BfmA-like"/>
</dbReference>
<evidence type="ECO:0000313" key="1">
    <source>
        <dbReference type="EMBL" id="SDW94992.1"/>
    </source>
</evidence>
<reference evidence="2" key="1">
    <citation type="submission" date="2016-10" db="EMBL/GenBank/DDBJ databases">
        <authorList>
            <person name="Varghese N."/>
            <person name="Submissions S."/>
        </authorList>
    </citation>
    <scope>NUCLEOTIDE SEQUENCE [LARGE SCALE GENOMIC DNA]</scope>
    <source>
        <strain evidence="2">DSM 25030</strain>
    </source>
</reference>